<dbReference type="Pfam" id="PF05362">
    <property type="entry name" value="Lon_C"/>
    <property type="match status" value="1"/>
</dbReference>
<evidence type="ECO:0000256" key="12">
    <source>
        <dbReference type="ARBA" id="ARBA00071934"/>
    </source>
</evidence>
<dbReference type="InterPro" id="IPR004815">
    <property type="entry name" value="Lon_bac/euk-typ"/>
</dbReference>
<evidence type="ECO:0000256" key="6">
    <source>
        <dbReference type="ARBA" id="ARBA00022825"/>
    </source>
</evidence>
<organism evidence="22 23">
    <name type="scientific">Anaerococcus hydrogenalis</name>
    <dbReference type="NCBI Taxonomy" id="33029"/>
    <lineage>
        <taxon>Bacteria</taxon>
        <taxon>Bacillati</taxon>
        <taxon>Bacillota</taxon>
        <taxon>Tissierellia</taxon>
        <taxon>Tissierellales</taxon>
        <taxon>Peptoniphilaceae</taxon>
        <taxon>Anaerococcus</taxon>
    </lineage>
</organism>
<keyword evidence="6 14" id="KW-0720">Serine protease</keyword>
<dbReference type="Pfam" id="PF02190">
    <property type="entry name" value="LON_substr_bdg"/>
    <property type="match status" value="1"/>
</dbReference>
<dbReference type="CDD" id="cd19500">
    <property type="entry name" value="RecA-like_Lon"/>
    <property type="match status" value="1"/>
</dbReference>
<dbReference type="SUPFAM" id="SSF54211">
    <property type="entry name" value="Ribosomal protein S5 domain 2-like"/>
    <property type="match status" value="1"/>
</dbReference>
<dbReference type="EC" id="3.4.21.53" evidence="11 14"/>
<dbReference type="InterPro" id="IPR046336">
    <property type="entry name" value="Lon_prtase_N_sf"/>
</dbReference>
<evidence type="ECO:0000256" key="9">
    <source>
        <dbReference type="ARBA" id="ARBA00050665"/>
    </source>
</evidence>
<comment type="similarity">
    <text evidence="14 15 18 19">Belongs to the peptidase S16 family.</text>
</comment>
<name>A0A2N6UGS8_9FIRM</name>
<evidence type="ECO:0000256" key="4">
    <source>
        <dbReference type="ARBA" id="ARBA00022741"/>
    </source>
</evidence>
<dbReference type="GO" id="GO:0034605">
    <property type="term" value="P:cellular response to heat"/>
    <property type="evidence" value="ECO:0007669"/>
    <property type="project" value="UniProtKB-UniRule"/>
</dbReference>
<evidence type="ECO:0000256" key="14">
    <source>
        <dbReference type="HAMAP-Rule" id="MF_01973"/>
    </source>
</evidence>
<dbReference type="GO" id="GO:0043565">
    <property type="term" value="F:sequence-specific DNA binding"/>
    <property type="evidence" value="ECO:0007669"/>
    <property type="project" value="UniProtKB-UniRule"/>
</dbReference>
<evidence type="ECO:0000256" key="7">
    <source>
        <dbReference type="ARBA" id="ARBA00022840"/>
    </source>
</evidence>
<evidence type="ECO:0000256" key="3">
    <source>
        <dbReference type="ARBA" id="ARBA00022670"/>
    </source>
</evidence>
<dbReference type="InterPro" id="IPR014721">
    <property type="entry name" value="Ribsml_uS5_D2-typ_fold_subgr"/>
</dbReference>
<keyword evidence="8 14" id="KW-0346">Stress response</keyword>
<dbReference type="HAMAP" id="MF_01973">
    <property type="entry name" value="lon_bact"/>
    <property type="match status" value="1"/>
</dbReference>
<evidence type="ECO:0000256" key="19">
    <source>
        <dbReference type="RuleBase" id="RU000591"/>
    </source>
</evidence>
<dbReference type="NCBIfam" id="TIGR00763">
    <property type="entry name" value="lon"/>
    <property type="match status" value="1"/>
</dbReference>
<keyword evidence="4 14" id="KW-0547">Nucleotide-binding</keyword>
<dbReference type="GO" id="GO:0006515">
    <property type="term" value="P:protein quality control for misfolded or incompletely synthesized proteins"/>
    <property type="evidence" value="ECO:0007669"/>
    <property type="project" value="UniProtKB-UniRule"/>
</dbReference>
<protein>
    <recommendedName>
        <fullName evidence="12 14">Lon protease</fullName>
        <ecNumber evidence="11 14">3.4.21.53</ecNumber>
    </recommendedName>
    <alternativeName>
        <fullName evidence="13 14">ATP-dependent protease La</fullName>
    </alternativeName>
</protein>
<dbReference type="InterPro" id="IPR020568">
    <property type="entry name" value="Ribosomal_Su5_D2-typ_SF"/>
</dbReference>
<comment type="caution">
    <text evidence="22">The sequence shown here is derived from an EMBL/GenBank/DDBJ whole genome shotgun (WGS) entry which is preliminary data.</text>
</comment>
<dbReference type="SUPFAM" id="SSF52540">
    <property type="entry name" value="P-loop containing nucleoside triphosphate hydrolases"/>
    <property type="match status" value="1"/>
</dbReference>
<evidence type="ECO:0000256" key="1">
    <source>
        <dbReference type="ARBA" id="ARBA00004496"/>
    </source>
</evidence>
<evidence type="ECO:0000256" key="15">
    <source>
        <dbReference type="PIRNR" id="PIRNR001174"/>
    </source>
</evidence>
<dbReference type="FunFam" id="3.40.50.300:FF:000021">
    <property type="entry name" value="Lon protease homolog"/>
    <property type="match status" value="1"/>
</dbReference>
<feature type="active site" evidence="14 16">
    <location>
        <position position="726"/>
    </location>
</feature>
<dbReference type="GO" id="GO:0016887">
    <property type="term" value="F:ATP hydrolysis activity"/>
    <property type="evidence" value="ECO:0007669"/>
    <property type="project" value="UniProtKB-UniRule"/>
</dbReference>
<evidence type="ECO:0000256" key="13">
    <source>
        <dbReference type="ARBA" id="ARBA00082722"/>
    </source>
</evidence>
<keyword evidence="5 14" id="KW-0378">Hydrolase</keyword>
<dbReference type="PRINTS" id="PR00830">
    <property type="entry name" value="ENDOLAPTASE"/>
</dbReference>
<comment type="subcellular location">
    <subcellularLocation>
        <location evidence="1 14 15">Cytoplasm</location>
    </subcellularLocation>
</comment>
<evidence type="ECO:0000259" key="20">
    <source>
        <dbReference type="PROSITE" id="PS51786"/>
    </source>
</evidence>
<dbReference type="Gene3D" id="3.30.230.10">
    <property type="match status" value="1"/>
</dbReference>
<dbReference type="InterPro" id="IPR003111">
    <property type="entry name" value="Lon_prtase_N"/>
</dbReference>
<dbReference type="InterPro" id="IPR054594">
    <property type="entry name" value="Lon_lid"/>
</dbReference>
<comment type="function">
    <text evidence="10 14">ATP-dependent serine protease that mediates the selective degradation of mutant and abnormal proteins as well as certain short-lived regulatory proteins. Required for cellular homeostasis and for survival from DNA damage and developmental changes induced by stress. Degrades polypeptides processively to yield small peptide fragments that are 5 to 10 amino acids long. Binds to DNA in a double-stranded, site-specific manner.</text>
</comment>
<dbReference type="SUPFAM" id="SSF88697">
    <property type="entry name" value="PUA domain-like"/>
    <property type="match status" value="1"/>
</dbReference>
<keyword evidence="2 14" id="KW-0963">Cytoplasm</keyword>
<dbReference type="Gene3D" id="1.20.5.5270">
    <property type="match status" value="1"/>
</dbReference>
<dbReference type="Gene3D" id="1.20.58.1480">
    <property type="match status" value="1"/>
</dbReference>
<dbReference type="PROSITE" id="PS51787">
    <property type="entry name" value="LON_N"/>
    <property type="match status" value="1"/>
</dbReference>
<dbReference type="InterPro" id="IPR003959">
    <property type="entry name" value="ATPase_AAA_core"/>
</dbReference>
<dbReference type="GO" id="GO:0004252">
    <property type="term" value="F:serine-type endopeptidase activity"/>
    <property type="evidence" value="ECO:0007669"/>
    <property type="project" value="UniProtKB-UniRule"/>
</dbReference>
<reference evidence="22 23" key="1">
    <citation type="submission" date="2017-09" db="EMBL/GenBank/DDBJ databases">
        <title>Bacterial strain isolated from the female urinary microbiota.</title>
        <authorList>
            <person name="Thomas-White K."/>
            <person name="Kumar N."/>
            <person name="Forster S."/>
            <person name="Putonti C."/>
            <person name="Lawley T."/>
            <person name="Wolfe A.J."/>
        </authorList>
    </citation>
    <scope>NUCLEOTIDE SEQUENCE [LARGE SCALE GENOMIC DNA]</scope>
    <source>
        <strain evidence="22 23">UMB0204</strain>
    </source>
</reference>
<dbReference type="AlphaFoldDB" id="A0A2N6UGS8"/>
<dbReference type="EMBL" id="PNHP01000007">
    <property type="protein sequence ID" value="PMC80829.1"/>
    <property type="molecule type" value="Genomic_DNA"/>
</dbReference>
<dbReference type="Pfam" id="PF00004">
    <property type="entry name" value="AAA"/>
    <property type="match status" value="1"/>
</dbReference>
<sequence>MNFIYKTDTKEYPMVPVRGLWAFPDTVVHFDCQRSVSKKAVEDALLNESEIFLVNQKDILEDNPKKEDIYDYGTVAKIKQTFNLQNGELRVLIEAKCLGEVLDVKIEDGFFKANVKEYIFDEENFESNENIEALKKMLIEDFRSYVSIDNTIPPEIAFSLVEIDNIDKLANLITYYLPLSPKENYSILKELDIEEKLLNLHKLIQKEIELKDISKKIDAKVQENINKGQKEYYLREKLNAVKDELNDLTGKDLNEADAFRKKIKKLKINKEDKETLLKSIDRLEMIPEMSPDYGVITSYLDFVLGLPWSKKSKDNLDIIHAKKVLDEDHYGLMEVKERILESIAVRKKKGDNQAAVICLAGPPGVGKTSIAKSIARALNRKFISMRLGGVTDESEIRGHRRTYVGAMAGRIMSNLSRIKVKNPVFLLDEIDKLGSDFRGDPSSALLEVLDPEQNDKFIDRYLDIGFDLSEVFFITTANDISNIPPALFDRLEIIQISGYTQREKEEIAKRYLIKKEMENNGLEKEDLNISDPLIEKIIKSYTREAGVRSLERNIAKICRRAVKEILEGKKKVNVSMRNYEKYLGKERFFDDQRIKEDKVGIANGLAWTQVGGTILTIEVNAMDGKGANLFTGSLGDVMKESAQAAISYLRKNSKDLKIDPDFYKNKDIHVHVPEGATPKDGPSAGITMTTAIASALTGKKVRSDLAMTGEVTITGEVLPIGGLKEKALAAYSYDIKNVIIPKENERDIEDIDKEIRDKINFIKVSNVGQVLKEALI</sequence>
<dbReference type="InterPro" id="IPR027543">
    <property type="entry name" value="Lon_bac"/>
</dbReference>
<gene>
    <name evidence="14 22" type="primary">lon</name>
    <name evidence="22" type="ORF">CJ192_08530</name>
</gene>
<feature type="active site" evidence="14 16">
    <location>
        <position position="683"/>
    </location>
</feature>
<feature type="domain" description="Lon N-terminal" evidence="21">
    <location>
        <begin position="12"/>
        <end position="208"/>
    </location>
</feature>
<comment type="induction">
    <text evidence="14">By heat shock.</text>
</comment>
<proteinExistence type="evidence at transcript level"/>
<dbReference type="InterPro" id="IPR027065">
    <property type="entry name" value="Lon_Prtase"/>
</dbReference>
<dbReference type="Proteomes" id="UP000235658">
    <property type="component" value="Unassembled WGS sequence"/>
</dbReference>
<dbReference type="SMART" id="SM00382">
    <property type="entry name" value="AAA"/>
    <property type="match status" value="1"/>
</dbReference>
<dbReference type="PIRSF" id="PIRSF001174">
    <property type="entry name" value="Lon_proteas"/>
    <property type="match status" value="1"/>
</dbReference>
<evidence type="ECO:0000256" key="17">
    <source>
        <dbReference type="PIRSR" id="PIRSR001174-2"/>
    </source>
</evidence>
<evidence type="ECO:0000256" key="8">
    <source>
        <dbReference type="ARBA" id="ARBA00023016"/>
    </source>
</evidence>
<dbReference type="RefSeq" id="WP_102198470.1">
    <property type="nucleotide sequence ID" value="NZ_PNHP01000007.1"/>
</dbReference>
<evidence type="ECO:0000256" key="16">
    <source>
        <dbReference type="PIRSR" id="PIRSR001174-1"/>
    </source>
</evidence>
<dbReference type="GO" id="GO:0005737">
    <property type="term" value="C:cytoplasm"/>
    <property type="evidence" value="ECO:0007669"/>
    <property type="project" value="UniProtKB-SubCell"/>
</dbReference>
<dbReference type="Gene3D" id="2.30.130.40">
    <property type="entry name" value="LON domain-like"/>
    <property type="match status" value="1"/>
</dbReference>
<evidence type="ECO:0000313" key="22">
    <source>
        <dbReference type="EMBL" id="PMC80829.1"/>
    </source>
</evidence>
<dbReference type="Gene3D" id="3.40.50.300">
    <property type="entry name" value="P-loop containing nucleotide triphosphate hydrolases"/>
    <property type="match status" value="1"/>
</dbReference>
<accession>A0A2N6UGS8</accession>
<dbReference type="Gene3D" id="1.10.8.60">
    <property type="match status" value="1"/>
</dbReference>
<dbReference type="InterPro" id="IPR003593">
    <property type="entry name" value="AAA+_ATPase"/>
</dbReference>
<dbReference type="InterPro" id="IPR015947">
    <property type="entry name" value="PUA-like_sf"/>
</dbReference>
<feature type="domain" description="Lon proteolytic" evidence="20">
    <location>
        <begin position="596"/>
        <end position="776"/>
    </location>
</feature>
<evidence type="ECO:0000259" key="21">
    <source>
        <dbReference type="PROSITE" id="PS51787"/>
    </source>
</evidence>
<dbReference type="PROSITE" id="PS51786">
    <property type="entry name" value="LON_PROTEOLYTIC"/>
    <property type="match status" value="1"/>
</dbReference>
<evidence type="ECO:0000313" key="23">
    <source>
        <dbReference type="Proteomes" id="UP000235658"/>
    </source>
</evidence>
<evidence type="ECO:0000256" key="10">
    <source>
        <dbReference type="ARBA" id="ARBA00053875"/>
    </source>
</evidence>
<evidence type="ECO:0000256" key="18">
    <source>
        <dbReference type="PROSITE-ProRule" id="PRU01122"/>
    </source>
</evidence>
<dbReference type="InterPro" id="IPR008269">
    <property type="entry name" value="Lon_proteolytic"/>
</dbReference>
<dbReference type="GO" id="GO:0004176">
    <property type="term" value="F:ATP-dependent peptidase activity"/>
    <property type="evidence" value="ECO:0007669"/>
    <property type="project" value="UniProtKB-UniRule"/>
</dbReference>
<feature type="binding site" evidence="14 17">
    <location>
        <begin position="361"/>
        <end position="368"/>
    </location>
    <ligand>
        <name>ATP</name>
        <dbReference type="ChEBI" id="CHEBI:30616"/>
    </ligand>
</feature>
<dbReference type="GeneID" id="84579229"/>
<dbReference type="PANTHER" id="PTHR10046">
    <property type="entry name" value="ATP DEPENDENT LON PROTEASE FAMILY MEMBER"/>
    <property type="match status" value="1"/>
</dbReference>
<keyword evidence="3 14" id="KW-0645">Protease</keyword>
<comment type="catalytic activity">
    <reaction evidence="9 14 15 18">
        <text>Hydrolysis of proteins in presence of ATP.</text>
        <dbReference type="EC" id="3.4.21.53"/>
    </reaction>
</comment>
<keyword evidence="7 14" id="KW-0067">ATP-binding</keyword>
<dbReference type="InterPro" id="IPR008268">
    <property type="entry name" value="Peptidase_S16_AS"/>
</dbReference>
<evidence type="ECO:0000256" key="2">
    <source>
        <dbReference type="ARBA" id="ARBA00022490"/>
    </source>
</evidence>
<dbReference type="GO" id="GO:0005524">
    <property type="term" value="F:ATP binding"/>
    <property type="evidence" value="ECO:0007669"/>
    <property type="project" value="UniProtKB-UniRule"/>
</dbReference>
<dbReference type="InterPro" id="IPR027417">
    <property type="entry name" value="P-loop_NTPase"/>
</dbReference>
<comment type="subunit">
    <text evidence="14 15">Homohexamer. Organized in a ring with a central cavity.</text>
</comment>
<evidence type="ECO:0000256" key="11">
    <source>
        <dbReference type="ARBA" id="ARBA00066743"/>
    </source>
</evidence>
<dbReference type="SMART" id="SM00464">
    <property type="entry name" value="LON"/>
    <property type="match status" value="1"/>
</dbReference>
<dbReference type="PROSITE" id="PS01046">
    <property type="entry name" value="LON_SER"/>
    <property type="match status" value="1"/>
</dbReference>
<evidence type="ECO:0000256" key="5">
    <source>
        <dbReference type="ARBA" id="ARBA00022801"/>
    </source>
</evidence>
<dbReference type="Pfam" id="PF22667">
    <property type="entry name" value="Lon_lid"/>
    <property type="match status" value="1"/>
</dbReference>